<evidence type="ECO:0000256" key="1">
    <source>
        <dbReference type="ARBA" id="ARBA00004613"/>
    </source>
</evidence>
<evidence type="ECO:0000259" key="3">
    <source>
        <dbReference type="PROSITE" id="PS51677"/>
    </source>
</evidence>
<accession>A0A5D0HEU1</accession>
<dbReference type="Pfam" id="PF01522">
    <property type="entry name" value="Polysacc_deac_1"/>
    <property type="match status" value="2"/>
</dbReference>
<evidence type="ECO:0000256" key="2">
    <source>
        <dbReference type="ARBA" id="ARBA00022729"/>
    </source>
</evidence>
<dbReference type="PANTHER" id="PTHR34216">
    <property type="match status" value="1"/>
</dbReference>
<keyword evidence="5" id="KW-1185">Reference proteome</keyword>
<feature type="domain" description="NodB homology" evidence="3">
    <location>
        <begin position="79"/>
        <end position="331"/>
    </location>
</feature>
<dbReference type="AlphaFoldDB" id="A0A5D0HEU1"/>
<dbReference type="InterPro" id="IPR011330">
    <property type="entry name" value="Glyco_hydro/deAcase_b/a-brl"/>
</dbReference>
<dbReference type="InterPro" id="IPR002509">
    <property type="entry name" value="NODB_dom"/>
</dbReference>
<keyword evidence="2" id="KW-0732">Signal</keyword>
<dbReference type="PANTHER" id="PTHR34216:SF3">
    <property type="entry name" value="POLY-BETA-1,6-N-ACETYL-D-GLUCOSAMINE N-DEACETYLASE"/>
    <property type="match status" value="1"/>
</dbReference>
<reference evidence="4 5" key="1">
    <citation type="submission" date="2019-08" db="EMBL/GenBank/DDBJ databases">
        <title>Seonamhaeicola sediminis sp. nov., isolated from marine sediment.</title>
        <authorList>
            <person name="Cao W.R."/>
        </authorList>
    </citation>
    <scope>NUCLEOTIDE SEQUENCE [LARGE SCALE GENOMIC DNA]</scope>
    <source>
        <strain evidence="4 5">B011</strain>
    </source>
</reference>
<dbReference type="InterPro" id="IPR051398">
    <property type="entry name" value="Polysacch_Deacetylase"/>
</dbReference>
<protein>
    <submittedName>
        <fullName evidence="4">Polysaccharide deacetylase family protein</fullName>
    </submittedName>
</protein>
<proteinExistence type="predicted"/>
<evidence type="ECO:0000313" key="4">
    <source>
        <dbReference type="EMBL" id="TYA69835.1"/>
    </source>
</evidence>
<name>A0A5D0HEU1_9FLAO</name>
<dbReference type="PROSITE" id="PS51677">
    <property type="entry name" value="NODB"/>
    <property type="match status" value="1"/>
</dbReference>
<comment type="caution">
    <text evidence="4">The sequence shown here is derived from an EMBL/GenBank/DDBJ whole genome shotgun (WGS) entry which is preliminary data.</text>
</comment>
<dbReference type="SUPFAM" id="SSF88713">
    <property type="entry name" value="Glycoside hydrolase/deacetylase"/>
    <property type="match status" value="1"/>
</dbReference>
<organism evidence="4 5">
    <name type="scientific">Seonamhaeicola marinus</name>
    <dbReference type="NCBI Taxonomy" id="1912246"/>
    <lineage>
        <taxon>Bacteria</taxon>
        <taxon>Pseudomonadati</taxon>
        <taxon>Bacteroidota</taxon>
        <taxon>Flavobacteriia</taxon>
        <taxon>Flavobacteriales</taxon>
        <taxon>Flavobacteriaceae</taxon>
    </lineage>
</organism>
<dbReference type="CDD" id="cd10918">
    <property type="entry name" value="CE4_NodB_like_5s_6s"/>
    <property type="match status" value="1"/>
</dbReference>
<dbReference type="Gene3D" id="3.20.20.370">
    <property type="entry name" value="Glycoside hydrolase/deacetylase"/>
    <property type="match status" value="1"/>
</dbReference>
<dbReference type="RefSeq" id="WP_148545105.1">
    <property type="nucleotide sequence ID" value="NZ_VSDQ01000729.1"/>
</dbReference>
<sequence length="331" mass="39068">MGLVKDILYKASKRSFLRKVNKQNVFPYYHIIEDHTLDHIKNLYSYKNKAQFSYDIDVLKQHYKPITPQDLLSGNYGDNCFLLSFDDGLKEIYTNIYPILKEKGVKGVFFINPQFVDNKEGLYKHYASIILSHIDREGLSKEQLEKVCSVFGFNCNTLERFKLELKGIPFSEREKLQSVFEILNLDIKDYLEKEEPYITRSQIKEMIDDGFYFGGHTMSHPPLHQLSFEEQKNEIIASMEWLKVHFGIDYSLFSFPFSDRSISKKLIEALFEYDSNIIIFGNSGLKQDIDDRIIQRFNLEKPDKQVEKQIVTENLYKYYNKIIGKYKINRS</sequence>
<dbReference type="Proteomes" id="UP000323930">
    <property type="component" value="Unassembled WGS sequence"/>
</dbReference>
<dbReference type="EMBL" id="VSDQ01000729">
    <property type="protein sequence ID" value="TYA69835.1"/>
    <property type="molecule type" value="Genomic_DNA"/>
</dbReference>
<dbReference type="GO" id="GO:0005975">
    <property type="term" value="P:carbohydrate metabolic process"/>
    <property type="evidence" value="ECO:0007669"/>
    <property type="project" value="InterPro"/>
</dbReference>
<dbReference type="OrthoDB" id="1446101at2"/>
<gene>
    <name evidence="4" type="ORF">FUA24_21305</name>
</gene>
<dbReference type="GO" id="GO:0016810">
    <property type="term" value="F:hydrolase activity, acting on carbon-nitrogen (but not peptide) bonds"/>
    <property type="evidence" value="ECO:0007669"/>
    <property type="project" value="InterPro"/>
</dbReference>
<evidence type="ECO:0000313" key="5">
    <source>
        <dbReference type="Proteomes" id="UP000323930"/>
    </source>
</evidence>
<dbReference type="GO" id="GO:0005576">
    <property type="term" value="C:extracellular region"/>
    <property type="evidence" value="ECO:0007669"/>
    <property type="project" value="UniProtKB-SubCell"/>
</dbReference>
<comment type="subcellular location">
    <subcellularLocation>
        <location evidence="1">Secreted</location>
    </subcellularLocation>
</comment>